<dbReference type="Pfam" id="PF18480">
    <property type="entry name" value="DUF5615"/>
    <property type="match status" value="1"/>
</dbReference>
<accession>A0A1F6B2H4</accession>
<organism evidence="2 3">
    <name type="scientific">Candidatus Gottesmanbacteria bacterium RIFCSPLOWO2_02_FULL_38_8</name>
    <dbReference type="NCBI Taxonomy" id="1798397"/>
    <lineage>
        <taxon>Bacteria</taxon>
        <taxon>Candidatus Gottesmaniibacteriota</taxon>
    </lineage>
</organism>
<sequence>MKLLFDQNISRRLVNQLKELYPGSNHVYPLGLFEATDDEVWKYARNNSFLIVSQLPLTIPDRYGYDNRGKFFLLTVSRNPLASGM</sequence>
<evidence type="ECO:0000259" key="1">
    <source>
        <dbReference type="Pfam" id="PF18480"/>
    </source>
</evidence>
<protein>
    <recommendedName>
        <fullName evidence="1">DUF5615 domain-containing protein</fullName>
    </recommendedName>
</protein>
<dbReference type="Proteomes" id="UP000179209">
    <property type="component" value="Unassembled WGS sequence"/>
</dbReference>
<evidence type="ECO:0000313" key="3">
    <source>
        <dbReference type="Proteomes" id="UP000179209"/>
    </source>
</evidence>
<evidence type="ECO:0000313" key="2">
    <source>
        <dbReference type="EMBL" id="OGG31130.1"/>
    </source>
</evidence>
<dbReference type="InterPro" id="IPR041049">
    <property type="entry name" value="DUF5615"/>
</dbReference>
<name>A0A1F6B2H4_9BACT</name>
<dbReference type="AlphaFoldDB" id="A0A1F6B2H4"/>
<proteinExistence type="predicted"/>
<comment type="caution">
    <text evidence="2">The sequence shown here is derived from an EMBL/GenBank/DDBJ whole genome shotgun (WGS) entry which is preliminary data.</text>
</comment>
<gene>
    <name evidence="2" type="ORF">A3I51_02470</name>
</gene>
<feature type="domain" description="DUF5615" evidence="1">
    <location>
        <begin position="1"/>
        <end position="54"/>
    </location>
</feature>
<dbReference type="EMBL" id="MFKA01000075">
    <property type="protein sequence ID" value="OGG31130.1"/>
    <property type="molecule type" value="Genomic_DNA"/>
</dbReference>
<reference evidence="2 3" key="1">
    <citation type="journal article" date="2016" name="Nat. Commun.">
        <title>Thousands of microbial genomes shed light on interconnected biogeochemical processes in an aquifer system.</title>
        <authorList>
            <person name="Anantharaman K."/>
            <person name="Brown C.T."/>
            <person name="Hug L.A."/>
            <person name="Sharon I."/>
            <person name="Castelle C.J."/>
            <person name="Probst A.J."/>
            <person name="Thomas B.C."/>
            <person name="Singh A."/>
            <person name="Wilkins M.J."/>
            <person name="Karaoz U."/>
            <person name="Brodie E.L."/>
            <person name="Williams K.H."/>
            <person name="Hubbard S.S."/>
            <person name="Banfield J.F."/>
        </authorList>
    </citation>
    <scope>NUCLEOTIDE SEQUENCE [LARGE SCALE GENOMIC DNA]</scope>
</reference>